<feature type="domain" description="CinA C-terminal" evidence="1">
    <location>
        <begin position="80"/>
        <end position="162"/>
    </location>
</feature>
<accession>A0ABN9TFW5</accession>
<dbReference type="InterPro" id="IPR036653">
    <property type="entry name" value="CinA-like_C"/>
</dbReference>
<evidence type="ECO:0000259" key="1">
    <source>
        <dbReference type="Pfam" id="PF02464"/>
    </source>
</evidence>
<dbReference type="EMBL" id="CAUYUJ010014686">
    <property type="protein sequence ID" value="CAK0844693.1"/>
    <property type="molecule type" value="Genomic_DNA"/>
</dbReference>
<dbReference type="InterPro" id="IPR008136">
    <property type="entry name" value="CinA_C"/>
</dbReference>
<organism evidence="2 3">
    <name type="scientific">Prorocentrum cordatum</name>
    <dbReference type="NCBI Taxonomy" id="2364126"/>
    <lineage>
        <taxon>Eukaryota</taxon>
        <taxon>Sar</taxon>
        <taxon>Alveolata</taxon>
        <taxon>Dinophyceae</taxon>
        <taxon>Prorocentrales</taxon>
        <taxon>Prorocentraceae</taxon>
        <taxon>Prorocentrum</taxon>
    </lineage>
</organism>
<sequence length="171" mass="17654">SRGETVAVVEATAGGLVSAALLSLPGASRFYRGPGVVVYGLAGDANRQLLRAVLGDDSVFGLISDPGHKADADAYMAGKELWVQTVARHMRSRLGVDWCVAESGATGPTFNVPGVERAFTAVAVSGPGPDRCNVTSIQATDLDREANMHYFAAGALSHLADCIERGPVVGG</sequence>
<dbReference type="SUPFAM" id="SSF142433">
    <property type="entry name" value="CinA-like"/>
    <property type="match status" value="2"/>
</dbReference>
<proteinExistence type="predicted"/>
<evidence type="ECO:0000313" key="2">
    <source>
        <dbReference type="EMBL" id="CAK0844693.1"/>
    </source>
</evidence>
<dbReference type="Pfam" id="PF02464">
    <property type="entry name" value="CinA"/>
    <property type="match status" value="2"/>
</dbReference>
<dbReference type="Gene3D" id="3.90.950.20">
    <property type="entry name" value="CinA-like"/>
    <property type="match status" value="1"/>
</dbReference>
<gene>
    <name evidence="2" type="ORF">PCOR1329_LOCUS38741</name>
</gene>
<keyword evidence="3" id="KW-1185">Reference proteome</keyword>
<protein>
    <recommendedName>
        <fullName evidence="1">CinA C-terminal domain-containing protein</fullName>
    </recommendedName>
</protein>
<reference evidence="2" key="1">
    <citation type="submission" date="2023-10" db="EMBL/GenBank/DDBJ databases">
        <authorList>
            <person name="Chen Y."/>
            <person name="Shah S."/>
            <person name="Dougan E. K."/>
            <person name="Thang M."/>
            <person name="Chan C."/>
        </authorList>
    </citation>
    <scope>NUCLEOTIDE SEQUENCE [LARGE SCALE GENOMIC DNA]</scope>
</reference>
<dbReference type="Proteomes" id="UP001189429">
    <property type="component" value="Unassembled WGS sequence"/>
</dbReference>
<feature type="non-terminal residue" evidence="2">
    <location>
        <position position="1"/>
    </location>
</feature>
<name>A0ABN9TFW5_9DINO</name>
<evidence type="ECO:0000313" key="3">
    <source>
        <dbReference type="Proteomes" id="UP001189429"/>
    </source>
</evidence>
<comment type="caution">
    <text evidence="2">The sequence shown here is derived from an EMBL/GenBank/DDBJ whole genome shotgun (WGS) entry which is preliminary data.</text>
</comment>
<feature type="domain" description="CinA C-terminal" evidence="1">
    <location>
        <begin position="2"/>
        <end position="40"/>
    </location>
</feature>